<keyword evidence="3" id="KW-1185">Reference proteome</keyword>
<protein>
    <submittedName>
        <fullName evidence="2">Uncharacterized protein</fullName>
    </submittedName>
</protein>
<dbReference type="AlphaFoldDB" id="A0A2Z5G6P5"/>
<proteinExistence type="predicted"/>
<reference evidence="2 3" key="1">
    <citation type="journal article" date="2018" name="Front. Microbiol.">
        <title>Hydrolytic Capabilities as a Key to Environmental Success: Chitinolytic and Cellulolytic Acidobacteria From Acidic Sub-arctic Soils and Boreal Peatlands.</title>
        <authorList>
            <person name="Belova S.E."/>
            <person name="Ravin N.V."/>
            <person name="Pankratov T.A."/>
            <person name="Rakitin A.L."/>
            <person name="Ivanova A.A."/>
            <person name="Beletsky A.V."/>
            <person name="Mardanov A.V."/>
            <person name="Sinninghe Damste J.S."/>
            <person name="Dedysh S.N."/>
        </authorList>
    </citation>
    <scope>NUCLEOTIDE SEQUENCE [LARGE SCALE GENOMIC DNA]</scope>
    <source>
        <strain evidence="2 3">SBC82</strain>
    </source>
</reference>
<accession>A0A2Z5G6P5</accession>
<organism evidence="2 3">
    <name type="scientific">Acidisarcina polymorpha</name>
    <dbReference type="NCBI Taxonomy" id="2211140"/>
    <lineage>
        <taxon>Bacteria</taxon>
        <taxon>Pseudomonadati</taxon>
        <taxon>Acidobacteriota</taxon>
        <taxon>Terriglobia</taxon>
        <taxon>Terriglobales</taxon>
        <taxon>Acidobacteriaceae</taxon>
        <taxon>Acidisarcina</taxon>
    </lineage>
</organism>
<dbReference type="Proteomes" id="UP000253606">
    <property type="component" value="Chromosome"/>
</dbReference>
<feature type="region of interest" description="Disordered" evidence="1">
    <location>
        <begin position="11"/>
        <end position="50"/>
    </location>
</feature>
<name>A0A2Z5G6P5_9BACT</name>
<evidence type="ECO:0000313" key="2">
    <source>
        <dbReference type="EMBL" id="AXC14344.1"/>
    </source>
</evidence>
<dbReference type="EMBL" id="CP030840">
    <property type="protein sequence ID" value="AXC14344.1"/>
    <property type="molecule type" value="Genomic_DNA"/>
</dbReference>
<gene>
    <name evidence="2" type="ORF">ACPOL_5088</name>
</gene>
<dbReference type="KEGG" id="abas:ACPOL_5088"/>
<evidence type="ECO:0000256" key="1">
    <source>
        <dbReference type="SAM" id="MobiDB-lite"/>
    </source>
</evidence>
<sequence length="106" mass="11264">MLVSCLLAQAQDTHDRVGEAPAPSVSSAQPTAVKSPDATTPAPAPAPDPRQAQLIADSQKLLKLSQELKLEVDKSNKDTLSLAVIKKAEEVEKLAKTLKAEMNKAH</sequence>
<evidence type="ECO:0000313" key="3">
    <source>
        <dbReference type="Proteomes" id="UP000253606"/>
    </source>
</evidence>